<dbReference type="GO" id="GO:0005634">
    <property type="term" value="C:nucleus"/>
    <property type="evidence" value="ECO:0007669"/>
    <property type="project" value="UniProtKB-SubCell"/>
</dbReference>
<keyword evidence="5" id="KW-0539">Nucleus</keyword>
<keyword evidence="8" id="KW-1185">Reference proteome</keyword>
<dbReference type="SUPFAM" id="SSF118290">
    <property type="entry name" value="WRKY DNA-binding domain"/>
    <property type="match status" value="1"/>
</dbReference>
<dbReference type="Gene3D" id="2.20.25.80">
    <property type="entry name" value="WRKY domain"/>
    <property type="match status" value="1"/>
</dbReference>
<name>A0AAD8MLU9_9APIA</name>
<comment type="caution">
    <text evidence="7">The sequence shown here is derived from an EMBL/GenBank/DDBJ whole genome shotgun (WGS) entry which is preliminary data.</text>
</comment>
<protein>
    <submittedName>
        <fullName evidence="7">WRKY domain-containing protein</fullName>
    </submittedName>
</protein>
<evidence type="ECO:0000313" key="7">
    <source>
        <dbReference type="EMBL" id="KAK1377179.1"/>
    </source>
</evidence>
<dbReference type="InterPro" id="IPR044810">
    <property type="entry name" value="WRKY_plant"/>
</dbReference>
<dbReference type="PROSITE" id="PS50811">
    <property type="entry name" value="WRKY"/>
    <property type="match status" value="1"/>
</dbReference>
<evidence type="ECO:0000256" key="5">
    <source>
        <dbReference type="ARBA" id="ARBA00023242"/>
    </source>
</evidence>
<evidence type="ECO:0000259" key="6">
    <source>
        <dbReference type="PROSITE" id="PS50811"/>
    </source>
</evidence>
<dbReference type="Proteomes" id="UP001237642">
    <property type="component" value="Unassembled WGS sequence"/>
</dbReference>
<evidence type="ECO:0000256" key="4">
    <source>
        <dbReference type="ARBA" id="ARBA00023163"/>
    </source>
</evidence>
<dbReference type="InterPro" id="IPR036576">
    <property type="entry name" value="WRKY_dom_sf"/>
</dbReference>
<dbReference type="AlphaFoldDB" id="A0AAD8MLU9"/>
<accession>A0AAD8MLU9</accession>
<gene>
    <name evidence="7" type="ORF">POM88_033372</name>
</gene>
<dbReference type="EMBL" id="JAUIZM010000007">
    <property type="protein sequence ID" value="KAK1377179.1"/>
    <property type="molecule type" value="Genomic_DNA"/>
</dbReference>
<keyword evidence="4" id="KW-0804">Transcription</keyword>
<dbReference type="PANTHER" id="PTHR32096">
    <property type="entry name" value="WRKY TRANSCRIPTION FACTOR 30-RELATED-RELATED"/>
    <property type="match status" value="1"/>
</dbReference>
<reference evidence="7" key="2">
    <citation type="submission" date="2023-05" db="EMBL/GenBank/DDBJ databases">
        <authorList>
            <person name="Schelkunov M.I."/>
        </authorList>
    </citation>
    <scope>NUCLEOTIDE SEQUENCE</scope>
    <source>
        <strain evidence="7">Hsosn_3</strain>
        <tissue evidence="7">Leaf</tissue>
    </source>
</reference>
<keyword evidence="3" id="KW-0238">DNA-binding</keyword>
<evidence type="ECO:0000256" key="2">
    <source>
        <dbReference type="ARBA" id="ARBA00023015"/>
    </source>
</evidence>
<evidence type="ECO:0000256" key="1">
    <source>
        <dbReference type="ARBA" id="ARBA00004123"/>
    </source>
</evidence>
<reference evidence="7" key="1">
    <citation type="submission" date="2023-02" db="EMBL/GenBank/DDBJ databases">
        <title>Genome of toxic invasive species Heracleum sosnowskyi carries increased number of genes despite the absence of recent whole-genome duplications.</title>
        <authorList>
            <person name="Schelkunov M."/>
            <person name="Shtratnikova V."/>
            <person name="Makarenko M."/>
            <person name="Klepikova A."/>
            <person name="Omelchenko D."/>
            <person name="Novikova G."/>
            <person name="Obukhova E."/>
            <person name="Bogdanov V."/>
            <person name="Penin A."/>
            <person name="Logacheva M."/>
        </authorList>
    </citation>
    <scope>NUCLEOTIDE SEQUENCE</scope>
    <source>
        <strain evidence="7">Hsosn_3</strain>
        <tissue evidence="7">Leaf</tissue>
    </source>
</reference>
<keyword evidence="2" id="KW-0805">Transcription regulation</keyword>
<dbReference type="InterPro" id="IPR003657">
    <property type="entry name" value="WRKY_dom"/>
</dbReference>
<organism evidence="7 8">
    <name type="scientific">Heracleum sosnowskyi</name>
    <dbReference type="NCBI Taxonomy" id="360622"/>
    <lineage>
        <taxon>Eukaryota</taxon>
        <taxon>Viridiplantae</taxon>
        <taxon>Streptophyta</taxon>
        <taxon>Embryophyta</taxon>
        <taxon>Tracheophyta</taxon>
        <taxon>Spermatophyta</taxon>
        <taxon>Magnoliopsida</taxon>
        <taxon>eudicotyledons</taxon>
        <taxon>Gunneridae</taxon>
        <taxon>Pentapetalae</taxon>
        <taxon>asterids</taxon>
        <taxon>campanulids</taxon>
        <taxon>Apiales</taxon>
        <taxon>Apiaceae</taxon>
        <taxon>Apioideae</taxon>
        <taxon>apioid superclade</taxon>
        <taxon>Tordylieae</taxon>
        <taxon>Tordyliinae</taxon>
        <taxon>Heracleum</taxon>
    </lineage>
</organism>
<dbReference type="GO" id="GO:0000976">
    <property type="term" value="F:transcription cis-regulatory region binding"/>
    <property type="evidence" value="ECO:0007669"/>
    <property type="project" value="TreeGrafter"/>
</dbReference>
<evidence type="ECO:0000256" key="3">
    <source>
        <dbReference type="ARBA" id="ARBA00023125"/>
    </source>
</evidence>
<dbReference type="PANTHER" id="PTHR32096:SF36">
    <property type="entry name" value="WRKY TRANSCRIPTION FACTOR 41-RELATED"/>
    <property type="match status" value="1"/>
</dbReference>
<proteinExistence type="predicted"/>
<dbReference type="SMART" id="SM00774">
    <property type="entry name" value="WRKY"/>
    <property type="match status" value="1"/>
</dbReference>
<dbReference type="Pfam" id="PF03106">
    <property type="entry name" value="WRKY"/>
    <property type="match status" value="1"/>
</dbReference>
<dbReference type="GO" id="GO:0003700">
    <property type="term" value="F:DNA-binding transcription factor activity"/>
    <property type="evidence" value="ECO:0007669"/>
    <property type="project" value="InterPro"/>
</dbReference>
<sequence>MALDYSKQKTLINIELTQGKELANQLKSYLVDHDTEKSGDTCELLLEKILSCYEKSIAMLKSSAIKCQEQKETRQCFSDDSPRSYISDQSQLKIQKKRKALPEWSKTAQVSTRAGLDDGYSWRKYGQKDILGATFPRAYYRCTHRHTQGCLATKQVQQSDEDQSIFHITCKGRHTCNQTTQSCSMPGKESKKQKKVECTKEARTEDEIKDMSFNCETTNLKTDKLEAVLEKFPSFSFPSTSTEKTSSENYLFSSALWENDSPTYISQDASESDYFSLSPCHMNGFEASQYLQHSESNNMEMLSAPSSVTNSPTEDLHISLDQVKFDPDFPFDLVEYFH</sequence>
<feature type="domain" description="WRKY" evidence="6">
    <location>
        <begin position="111"/>
        <end position="179"/>
    </location>
</feature>
<comment type="subcellular location">
    <subcellularLocation>
        <location evidence="1">Nucleus</location>
    </subcellularLocation>
</comment>
<evidence type="ECO:0000313" key="8">
    <source>
        <dbReference type="Proteomes" id="UP001237642"/>
    </source>
</evidence>